<evidence type="ECO:0000313" key="15">
    <source>
        <dbReference type="Proteomes" id="UP000295765"/>
    </source>
</evidence>
<feature type="transmembrane region" description="Helical" evidence="13">
    <location>
        <begin position="5"/>
        <end position="23"/>
    </location>
</feature>
<evidence type="ECO:0000256" key="7">
    <source>
        <dbReference type="ARBA" id="ARBA00022989"/>
    </source>
</evidence>
<dbReference type="InterPro" id="IPR017853">
    <property type="entry name" value="GH"/>
</dbReference>
<comment type="catalytic activity">
    <reaction evidence="9">
        <text>a 1,2-diacyl-sn-glycerol + UDP-alpha-D-glucose = a 1,2-diacyl-3-O-(beta-D-glucopyranosyl)-sn-glycerol + UDP + H(+)</text>
        <dbReference type="Rhea" id="RHEA:17285"/>
        <dbReference type="ChEBI" id="CHEBI:15378"/>
        <dbReference type="ChEBI" id="CHEBI:17815"/>
        <dbReference type="ChEBI" id="CHEBI:58223"/>
        <dbReference type="ChEBI" id="CHEBI:58885"/>
        <dbReference type="ChEBI" id="CHEBI:75799"/>
        <dbReference type="EC" id="2.4.1.336"/>
    </reaction>
</comment>
<gene>
    <name evidence="14" type="ORF">EV699_10837</name>
</gene>
<evidence type="ECO:0000256" key="1">
    <source>
        <dbReference type="ARBA" id="ARBA00004141"/>
    </source>
</evidence>
<dbReference type="FunFam" id="3.90.550.10:FF:000164">
    <property type="entry name" value="Beta-(1-3)-glucosyl transferase"/>
    <property type="match status" value="1"/>
</dbReference>
<feature type="transmembrane region" description="Helical" evidence="13">
    <location>
        <begin position="827"/>
        <end position="846"/>
    </location>
</feature>
<feature type="transmembrane region" description="Helical" evidence="13">
    <location>
        <begin position="313"/>
        <end position="331"/>
    </location>
</feature>
<keyword evidence="4 13" id="KW-0812">Transmembrane</keyword>
<evidence type="ECO:0000313" key="14">
    <source>
        <dbReference type="EMBL" id="TCO81406.1"/>
    </source>
</evidence>
<dbReference type="RefSeq" id="WP_132541216.1">
    <property type="nucleotide sequence ID" value="NZ_SLWY01000008.1"/>
</dbReference>
<evidence type="ECO:0000256" key="11">
    <source>
        <dbReference type="ARBA" id="ARBA00068721"/>
    </source>
</evidence>
<dbReference type="GO" id="GO:0016758">
    <property type="term" value="F:hexosyltransferase activity"/>
    <property type="evidence" value="ECO:0007669"/>
    <property type="project" value="TreeGrafter"/>
</dbReference>
<dbReference type="Proteomes" id="UP000295765">
    <property type="component" value="Unassembled WGS sequence"/>
</dbReference>
<accession>A0A4R2LAX5</accession>
<comment type="subcellular location">
    <subcellularLocation>
        <location evidence="1">Membrane</location>
        <topology evidence="1">Multi-pass membrane protein</topology>
    </subcellularLocation>
</comment>
<feature type="transmembrane region" description="Helical" evidence="13">
    <location>
        <begin position="716"/>
        <end position="740"/>
    </location>
</feature>
<evidence type="ECO:0000256" key="3">
    <source>
        <dbReference type="ARBA" id="ARBA00022679"/>
    </source>
</evidence>
<organism evidence="14 15">
    <name type="scientific">Plasticicumulans lactativorans</name>
    <dbReference type="NCBI Taxonomy" id="1133106"/>
    <lineage>
        <taxon>Bacteria</taxon>
        <taxon>Pseudomonadati</taxon>
        <taxon>Pseudomonadota</taxon>
        <taxon>Gammaproteobacteria</taxon>
        <taxon>Candidatus Competibacteraceae</taxon>
        <taxon>Plasticicumulans</taxon>
    </lineage>
</organism>
<dbReference type="Pfam" id="PF13641">
    <property type="entry name" value="Glyco_tranf_2_3"/>
    <property type="match status" value="1"/>
</dbReference>
<dbReference type="SUPFAM" id="SSF51445">
    <property type="entry name" value="(Trans)glycosidases"/>
    <property type="match status" value="1"/>
</dbReference>
<evidence type="ECO:0000256" key="6">
    <source>
        <dbReference type="ARBA" id="ARBA00022842"/>
    </source>
</evidence>
<evidence type="ECO:0000256" key="10">
    <source>
        <dbReference type="ARBA" id="ARBA00066964"/>
    </source>
</evidence>
<dbReference type="Pfam" id="PF00332">
    <property type="entry name" value="Glyco_hydro_17"/>
    <property type="match status" value="1"/>
</dbReference>
<dbReference type="EMBL" id="SLWY01000008">
    <property type="protein sequence ID" value="TCO81406.1"/>
    <property type="molecule type" value="Genomic_DNA"/>
</dbReference>
<keyword evidence="3" id="KW-0808">Transferase</keyword>
<feature type="transmembrane region" description="Helical" evidence="13">
    <location>
        <begin position="687"/>
        <end position="710"/>
    </location>
</feature>
<feature type="transmembrane region" description="Helical" evidence="13">
    <location>
        <begin position="752"/>
        <end position="774"/>
    </location>
</feature>
<reference evidence="14 15" key="1">
    <citation type="submission" date="2019-03" db="EMBL/GenBank/DDBJ databases">
        <title>Genomic Encyclopedia of Type Strains, Phase IV (KMG-IV): sequencing the most valuable type-strain genomes for metagenomic binning, comparative biology and taxonomic classification.</title>
        <authorList>
            <person name="Goeker M."/>
        </authorList>
    </citation>
    <scope>NUCLEOTIDE SEQUENCE [LARGE SCALE GENOMIC DNA]</scope>
    <source>
        <strain evidence="14 15">DSM 25287</strain>
    </source>
</reference>
<keyword evidence="7 13" id="KW-1133">Transmembrane helix</keyword>
<keyword evidence="2" id="KW-0328">Glycosyltransferase</keyword>
<dbReference type="GO" id="GO:0005975">
    <property type="term" value="P:carbohydrate metabolic process"/>
    <property type="evidence" value="ECO:0007669"/>
    <property type="project" value="InterPro"/>
</dbReference>
<evidence type="ECO:0000256" key="9">
    <source>
        <dbReference type="ARBA" id="ARBA00053004"/>
    </source>
</evidence>
<dbReference type="PANTHER" id="PTHR43867">
    <property type="entry name" value="CELLULOSE SYNTHASE CATALYTIC SUBUNIT A [UDP-FORMING]"/>
    <property type="match status" value="1"/>
</dbReference>
<keyword evidence="15" id="KW-1185">Reference proteome</keyword>
<evidence type="ECO:0000256" key="8">
    <source>
        <dbReference type="ARBA" id="ARBA00023136"/>
    </source>
</evidence>
<name>A0A4R2LAX5_9GAMM</name>
<evidence type="ECO:0000256" key="5">
    <source>
        <dbReference type="ARBA" id="ARBA00022801"/>
    </source>
</evidence>
<evidence type="ECO:0000256" key="4">
    <source>
        <dbReference type="ARBA" id="ARBA00022692"/>
    </source>
</evidence>
<dbReference type="InterPro" id="IPR050321">
    <property type="entry name" value="Glycosyltr_2/OpgH_subfam"/>
</dbReference>
<evidence type="ECO:0000256" key="2">
    <source>
        <dbReference type="ARBA" id="ARBA00022676"/>
    </source>
</evidence>
<comment type="caution">
    <text evidence="14">The sequence shown here is derived from an EMBL/GenBank/DDBJ whole genome shotgun (WGS) entry which is preliminary data.</text>
</comment>
<dbReference type="GO" id="GO:0004553">
    <property type="term" value="F:hydrolase activity, hydrolyzing O-glycosyl compounds"/>
    <property type="evidence" value="ECO:0007669"/>
    <property type="project" value="InterPro"/>
</dbReference>
<keyword evidence="6" id="KW-0460">Magnesium</keyword>
<dbReference type="InterPro" id="IPR029044">
    <property type="entry name" value="Nucleotide-diphossugar_trans"/>
</dbReference>
<dbReference type="GO" id="GO:0005886">
    <property type="term" value="C:plasma membrane"/>
    <property type="evidence" value="ECO:0007669"/>
    <property type="project" value="TreeGrafter"/>
</dbReference>
<feature type="transmembrane region" description="Helical" evidence="13">
    <location>
        <begin position="340"/>
        <end position="358"/>
    </location>
</feature>
<keyword evidence="8 13" id="KW-0472">Membrane</keyword>
<evidence type="ECO:0000256" key="13">
    <source>
        <dbReference type="SAM" id="Phobius"/>
    </source>
</evidence>
<feature type="transmembrane region" description="Helical" evidence="13">
    <location>
        <begin position="370"/>
        <end position="392"/>
    </location>
</feature>
<dbReference type="PANTHER" id="PTHR43867:SF4">
    <property type="entry name" value="BETA-(1-3)-GLUCOSYL TRANSFERASE"/>
    <property type="match status" value="1"/>
</dbReference>
<evidence type="ECO:0000256" key="12">
    <source>
        <dbReference type="ARBA" id="ARBA00078564"/>
    </source>
</evidence>
<dbReference type="OrthoDB" id="9806824at2"/>
<sequence length="869" mass="98919">MRRHGFLIVILVILVNVGIWWVFNRPTPAEPWAGTINGFSYSPYGRDDNPLQSRYPSRESIDRDLAIIAQHARSVRTYSSVDGLEVIPELAQKYGLHVTLGAWLDQRSDYNRREIESLVHLANTYPGVVNRVVVGNEAILRADLTIKELAQYLRQVRREVKVPVSTAEPWHVWLRFPDLVKEVDFIAVQLLPYWEKVPFEQSVEYVMRRYNELRKAYPDKPILISEVGWPSEGNRVGPAYPSLTNEARFIRRFLNTAADENLDYFVMEAFDQPWKKAIEGTVGAYWGVWNAEREPKFPMEGAVVEDASWDRQALIAALVALLPMLLFAWRFNDLHLKGKLFFATLIQVSASLLVWTIFIPTHLYLTNTGLVMLGILLPAQLGLLMVALINGFEFTEVLWKRDWKRAFKPLERPAGPREWPMVSLHLACYNEPPELVIETLDRLAALDYPNFEVLVIDNNTPSEAVWRPLEAHCEKLGPRFRFMHLKPWFGFKAGALNFGLKRTHPAAKIVGVIDADYLVEPDWLRSLVPYFDEPRVGFVQAPQDHRDWEQDRFTEWCNWEYAGFFNIGMVHRNERDAIIQHGTMTLIRKAAIDESGPWAEWCICEDSELGLRVMEEGYQAVYVNHAFGKGVAPDTFGAYKGQRFRWAYGAVQILKRYWHWMLPKALGGTGRLTPAQKFHFVTGWLPWFADALHLVFTLAALVWSVGLLVLPQYFEFPLAVFLFPTLGMFAFKITHSFVLYSARVPCSLGQRIGAAIAGMGLTHAIARAIFAGLFTKGRAFLRTPKGENKAALVRGLLMAREEGLILLALWSAAFGVAFEYGLHVREVWFWAVILVVQSIPYLASVIHSTSSSLPGGNRAPLHPAALATD</sequence>
<feature type="transmembrane region" description="Helical" evidence="13">
    <location>
        <begin position="803"/>
        <end position="820"/>
    </location>
</feature>
<protein>
    <recommendedName>
        <fullName evidence="11">Beta-monoglucosyldiacylglycerol synthase</fullName>
        <ecNumber evidence="10">2.4.1.336</ecNumber>
    </recommendedName>
    <alternativeName>
        <fullName evidence="12">UDP-glucose:1,2-diacylglycerol 3-beta-D-glucosyltransferase</fullName>
    </alternativeName>
</protein>
<dbReference type="Gene3D" id="3.90.550.10">
    <property type="entry name" value="Spore Coat Polysaccharide Biosynthesis Protein SpsA, Chain A"/>
    <property type="match status" value="1"/>
</dbReference>
<dbReference type="SUPFAM" id="SSF53448">
    <property type="entry name" value="Nucleotide-diphospho-sugar transferases"/>
    <property type="match status" value="1"/>
</dbReference>
<dbReference type="Gene3D" id="3.20.20.80">
    <property type="entry name" value="Glycosidases"/>
    <property type="match status" value="1"/>
</dbReference>
<keyword evidence="5" id="KW-0378">Hydrolase</keyword>
<dbReference type="InterPro" id="IPR000490">
    <property type="entry name" value="Glyco_hydro_17"/>
</dbReference>
<dbReference type="EC" id="2.4.1.336" evidence="10"/>
<proteinExistence type="predicted"/>
<dbReference type="AlphaFoldDB" id="A0A4R2LAX5"/>